<dbReference type="Pfam" id="PF02820">
    <property type="entry name" value="MBT"/>
    <property type="match status" value="4"/>
</dbReference>
<keyword evidence="11" id="KW-0812">Transmembrane</keyword>
<dbReference type="SUPFAM" id="SSF63748">
    <property type="entry name" value="Tudor/PWWP/MBT"/>
    <property type="match status" value="4"/>
</dbReference>
<dbReference type="SMART" id="SM00561">
    <property type="entry name" value="MBT"/>
    <property type="match status" value="4"/>
</dbReference>
<evidence type="ECO:0000256" key="6">
    <source>
        <dbReference type="ARBA" id="ARBA00058192"/>
    </source>
</evidence>
<dbReference type="InterPro" id="IPR021987">
    <property type="entry name" value="SLED"/>
</dbReference>
<sequence>MNVLHLSQLLIFSYILVFLILAIANKLLLIVVDTVIYLGRKNANLGSGVEVEEFSWEDYLEETGSTTVPYASFKHVDIRLQNGFAPGMKLEVALKSDPETYWVATIITACEQLLLLRYEGYGEDRKADFWCDIRKAGLYPIGWCQQNKKTLEAPEGIRDKVSDWNAFLQQTLIGACGPPVSLLEGLRNGRNPLDLISPGSRLECQDFRDSLSTWLVTVVENIGGRLKLRYEGLESRDGFEHWLYYLDPFLHHIGWAAQQGCDLQPPLAIKHLKSEADWQEILAKVKEEEPLPSYLFKDKQVIGTHEFSINMKLEAVDPWSPFGISPATIAKVFDDKYFLVEMDDLRPEDHARRSFVCHANSPGIFPVQWSLKNGLHINPPPGFRSQDFDWADYLKQCGAEAAPQKCFPQSISEHQFKENMKLEAVNPLFPEEVCIATVTAVRGSYLWLQLEGSKKPVPEFIVSAESMNIFPLGWCETNGHPLSTPRRARGHKLRKIAVVQPEKQILSSRTVHEGLKNQLNSTHSVMINGKYCCPKIYFNHRCFSGPYLNKGRIAELPQCVGPGNCVLVLREVLTLLINAAYKPSRVLRELQLDKDSVWHGCGEVLKAKYKGKSYRATVEIVRTADRVTEFCRQTCIKLECCPNLFGPRMVLDTCSENCSVLTKTKYTHYYGKKKNKRIGRPPGGHSNLSCALKKSSKRRKRRKNIFVHKKKRSSASVDNTPVGSPQGSGGEDEEDADDGDEDSLTEGSTSEQQEELQEESEVSEKKSSSSSPTQSETPTPLPPDTQTNKRDAQTSSVSDDENKPPSPKEIRIEVDERLHLDSNPLKWSVADVVRFIRSTDCAPLARIFLDQEIDGQALLLLTLPTVQECMDLKLGPAIKLCHHIERIKFAFYEQFAN</sequence>
<dbReference type="AlphaFoldDB" id="A0A6P5QS86"/>
<dbReference type="InterPro" id="IPR047352">
    <property type="entry name" value="MBT_SFMBT1_rpt2"/>
</dbReference>
<keyword evidence="11" id="KW-1133">Transmembrane helix</keyword>
<proteinExistence type="predicted"/>
<evidence type="ECO:0000256" key="4">
    <source>
        <dbReference type="ARBA" id="ARBA00022871"/>
    </source>
</evidence>
<evidence type="ECO:0000256" key="5">
    <source>
        <dbReference type="ARBA" id="ARBA00023242"/>
    </source>
</evidence>
<dbReference type="Gene3D" id="1.10.150.50">
    <property type="entry name" value="Transcription Factor, Ets-1"/>
    <property type="match status" value="1"/>
</dbReference>
<dbReference type="FunFam" id="3.90.1150.190:FF:000002">
    <property type="entry name" value="Scm-like with four MBT domains protein 2"/>
    <property type="match status" value="1"/>
</dbReference>
<protein>
    <recommendedName>
        <fullName evidence="8">Scm-like with four MBT domains protein 1</fullName>
    </recommendedName>
</protein>
<dbReference type="GO" id="GO:0003682">
    <property type="term" value="F:chromatin binding"/>
    <property type="evidence" value="ECO:0007669"/>
    <property type="project" value="TreeGrafter"/>
</dbReference>
<feature type="compositionally biased region" description="Low complexity" evidence="10">
    <location>
        <begin position="768"/>
        <end position="778"/>
    </location>
</feature>
<keyword evidence="4" id="KW-0221">Differentiation</keyword>
<keyword evidence="5" id="KW-0539">Nucleus</keyword>
<evidence type="ECO:0000256" key="2">
    <source>
        <dbReference type="ARBA" id="ARBA00022491"/>
    </source>
</evidence>
<dbReference type="PANTHER" id="PTHR12247">
    <property type="entry name" value="POLYCOMB GROUP PROTEIN"/>
    <property type="match status" value="1"/>
</dbReference>
<feature type="compositionally biased region" description="Polar residues" evidence="10">
    <location>
        <begin position="714"/>
        <end position="725"/>
    </location>
</feature>
<dbReference type="GO" id="GO:0005634">
    <property type="term" value="C:nucleus"/>
    <property type="evidence" value="ECO:0007669"/>
    <property type="project" value="UniProtKB-SubCell"/>
</dbReference>
<accession>A0A6P5QS86</accession>
<evidence type="ECO:0000256" key="9">
    <source>
        <dbReference type="PROSITE-ProRule" id="PRU00459"/>
    </source>
</evidence>
<dbReference type="GeneID" id="110309113"/>
<keyword evidence="13" id="KW-1185">Reference proteome</keyword>
<dbReference type="KEGG" id="mcal:110309113"/>
<dbReference type="CDD" id="cd20111">
    <property type="entry name" value="MBT_SFMBT1_rpt1"/>
    <property type="match status" value="1"/>
</dbReference>
<feature type="compositionally biased region" description="Acidic residues" evidence="10">
    <location>
        <begin position="752"/>
        <end position="761"/>
    </location>
</feature>
<dbReference type="CDD" id="cd20115">
    <property type="entry name" value="MBT_SFMBT1_rpt3"/>
    <property type="match status" value="1"/>
</dbReference>
<dbReference type="SMART" id="SM00454">
    <property type="entry name" value="SAM"/>
    <property type="match status" value="1"/>
</dbReference>
<dbReference type="Proteomes" id="UP000515126">
    <property type="component" value="Chromosome 14"/>
</dbReference>
<dbReference type="InterPro" id="IPR001660">
    <property type="entry name" value="SAM"/>
</dbReference>
<evidence type="ECO:0000256" key="8">
    <source>
        <dbReference type="ARBA" id="ARBA00074711"/>
    </source>
</evidence>
<feature type="domain" description="SAM" evidence="12">
    <location>
        <begin position="824"/>
        <end position="890"/>
    </location>
</feature>
<dbReference type="InterPro" id="IPR050548">
    <property type="entry name" value="PcG_chromatin_remod_factors"/>
</dbReference>
<dbReference type="Pfam" id="PF12140">
    <property type="entry name" value="SLED"/>
    <property type="match status" value="1"/>
</dbReference>
<organism evidence="13 14">
    <name type="scientific">Mus caroli</name>
    <name type="common">Ryukyu mouse</name>
    <name type="synonym">Ricefield mouse</name>
    <dbReference type="NCBI Taxonomy" id="10089"/>
    <lineage>
        <taxon>Eukaryota</taxon>
        <taxon>Metazoa</taxon>
        <taxon>Chordata</taxon>
        <taxon>Craniata</taxon>
        <taxon>Vertebrata</taxon>
        <taxon>Euteleostomi</taxon>
        <taxon>Mammalia</taxon>
        <taxon>Eutheria</taxon>
        <taxon>Euarchontoglires</taxon>
        <taxon>Glires</taxon>
        <taxon>Rodentia</taxon>
        <taxon>Myomorpha</taxon>
        <taxon>Muroidea</taxon>
        <taxon>Muridae</taxon>
        <taxon>Murinae</taxon>
        <taxon>Mus</taxon>
        <taxon>Mus</taxon>
    </lineage>
</organism>
<dbReference type="RefSeq" id="XP_021037193.2">
    <property type="nucleotide sequence ID" value="XM_021181534.2"/>
</dbReference>
<evidence type="ECO:0000256" key="7">
    <source>
        <dbReference type="ARBA" id="ARBA00066290"/>
    </source>
</evidence>
<dbReference type="InterPro" id="IPR037604">
    <property type="entry name" value="Scm-like-4MBT1/2_SAM"/>
</dbReference>
<dbReference type="PROSITE" id="PS51079">
    <property type="entry name" value="MBT"/>
    <property type="match status" value="4"/>
</dbReference>
<evidence type="ECO:0000256" key="10">
    <source>
        <dbReference type="SAM" id="MobiDB-lite"/>
    </source>
</evidence>
<feature type="repeat" description="MBT" evidence="9">
    <location>
        <begin position="162"/>
        <end position="266"/>
    </location>
</feature>
<evidence type="ECO:0000256" key="3">
    <source>
        <dbReference type="ARBA" id="ARBA00022737"/>
    </source>
</evidence>
<dbReference type="Pfam" id="PF00536">
    <property type="entry name" value="SAM_1"/>
    <property type="match status" value="1"/>
</dbReference>
<comment type="function">
    <text evidence="6">Histone-binding protein, which is part of various corepressor complexes. Mediates the recruitment of corepressor complexes to target genes, followed by chromatin compaction and repression of transcription. Plays a role during myogenesis: required for the maintenance of undifferentiated states of myogenic progenitor cells via interaction with MYOD1. Interaction with MYOD1 leads to the recruitment of associated corepressors and silencing of MYOD1 target genes. Part of the SLC complex in germ cells, where it may play a role during spermatogenesis.</text>
</comment>
<dbReference type="InterPro" id="IPR013761">
    <property type="entry name" value="SAM/pointed_sf"/>
</dbReference>
<dbReference type="PANTHER" id="PTHR12247:SF77">
    <property type="entry name" value="SCM-LIKE WITH FOUR MBT DOMAINS PROTEIN 1"/>
    <property type="match status" value="1"/>
</dbReference>
<dbReference type="FunFam" id="1.10.150.50:FF:000027">
    <property type="entry name" value="scm-like with four MBT domains protein 2"/>
    <property type="match status" value="1"/>
</dbReference>
<dbReference type="InterPro" id="IPR038348">
    <property type="entry name" value="SLED_sf"/>
</dbReference>
<keyword evidence="11" id="KW-0472">Membrane</keyword>
<keyword evidence="3" id="KW-0677">Repeat</keyword>
<evidence type="ECO:0000313" key="14">
    <source>
        <dbReference type="RefSeq" id="XP_021037193.2"/>
    </source>
</evidence>
<feature type="repeat" description="MBT" evidence="9">
    <location>
        <begin position="388"/>
        <end position="485"/>
    </location>
</feature>
<dbReference type="FunFam" id="2.30.30.140:FF:000041">
    <property type="entry name" value="Scm-like with four mbt domains 1, isoform CRA_b"/>
    <property type="match status" value="1"/>
</dbReference>
<dbReference type="CDD" id="cd09581">
    <property type="entry name" value="SAM_Scm-like-4MBT1_2"/>
    <property type="match status" value="1"/>
</dbReference>
<feature type="compositionally biased region" description="Basic residues" evidence="10">
    <location>
        <begin position="694"/>
        <end position="713"/>
    </location>
</feature>
<keyword evidence="4" id="KW-0744">Spermatogenesis</keyword>
<comment type="subcellular location">
    <subcellularLocation>
        <location evidence="1">Nucleus</location>
    </subcellularLocation>
</comment>
<dbReference type="Gene3D" id="2.30.30.140">
    <property type="match status" value="4"/>
</dbReference>
<feature type="region of interest" description="Disordered" evidence="10">
    <location>
        <begin position="672"/>
        <end position="807"/>
    </location>
</feature>
<dbReference type="InterPro" id="IPR004092">
    <property type="entry name" value="Mbt"/>
</dbReference>
<name>A0A6P5QS86_MUSCR</name>
<dbReference type="Gene3D" id="3.90.1150.190">
    <property type="entry name" value="SLED domain"/>
    <property type="match status" value="1"/>
</dbReference>
<reference evidence="14" key="1">
    <citation type="submission" date="2025-08" db="UniProtKB">
        <authorList>
            <consortium name="RefSeq"/>
        </authorList>
    </citation>
    <scope>IDENTIFICATION</scope>
</reference>
<feature type="transmembrane region" description="Helical" evidence="11">
    <location>
        <begin position="12"/>
        <end position="38"/>
    </location>
</feature>
<dbReference type="FunFam" id="2.30.30.140:FF:000010">
    <property type="entry name" value="MBT domain-containing protein 1 isoform X1"/>
    <property type="match status" value="1"/>
</dbReference>
<evidence type="ECO:0000256" key="11">
    <source>
        <dbReference type="SAM" id="Phobius"/>
    </source>
</evidence>
<dbReference type="InterPro" id="IPR047351">
    <property type="entry name" value="MBT_SFMBT1_rpt3"/>
</dbReference>
<feature type="repeat" description="MBT" evidence="9">
    <location>
        <begin position="276"/>
        <end position="380"/>
    </location>
</feature>
<evidence type="ECO:0000313" key="13">
    <source>
        <dbReference type="Proteomes" id="UP000515126"/>
    </source>
</evidence>
<dbReference type="FunFam" id="2.30.30.140:FF:000072">
    <property type="entry name" value="Scm like with four mbt domains 2"/>
    <property type="match status" value="1"/>
</dbReference>
<dbReference type="CTD" id="51460"/>
<feature type="compositionally biased region" description="Acidic residues" evidence="10">
    <location>
        <begin position="730"/>
        <end position="744"/>
    </location>
</feature>
<dbReference type="GO" id="GO:0042393">
    <property type="term" value="F:histone binding"/>
    <property type="evidence" value="ECO:0007669"/>
    <property type="project" value="InterPro"/>
</dbReference>
<evidence type="ECO:0000256" key="1">
    <source>
        <dbReference type="ARBA" id="ARBA00004123"/>
    </source>
</evidence>
<comment type="subunit">
    <text evidence="7">Interacts with MYOD1. Component of the SLC (SFMBT1-LSD1-CoREST) corepressor complex, which also contains KDM1A/LSD1 and RCOR1/CoREST. Interacts with KDM1A/LSD1 and RCOR1/CoREST. Interacts with MYOD1. Interacts with L3MBTL3.</text>
</comment>
<dbReference type="GO" id="GO:0007283">
    <property type="term" value="P:spermatogenesis"/>
    <property type="evidence" value="ECO:0007669"/>
    <property type="project" value="UniProtKB-KW"/>
</dbReference>
<keyword evidence="2" id="KW-0678">Repressor</keyword>
<evidence type="ECO:0000259" key="12">
    <source>
        <dbReference type="SMART" id="SM00454"/>
    </source>
</evidence>
<feature type="repeat" description="MBT" evidence="9">
    <location>
        <begin position="54"/>
        <end position="154"/>
    </location>
</feature>
<dbReference type="CDD" id="cd20113">
    <property type="entry name" value="MBT_SFMBT1_rpt2"/>
    <property type="match status" value="1"/>
</dbReference>
<dbReference type="GO" id="GO:0003714">
    <property type="term" value="F:transcription corepressor activity"/>
    <property type="evidence" value="ECO:0007669"/>
    <property type="project" value="InterPro"/>
</dbReference>
<dbReference type="SUPFAM" id="SSF47769">
    <property type="entry name" value="SAM/Pointed domain"/>
    <property type="match status" value="1"/>
</dbReference>
<gene>
    <name evidence="14" type="primary">Sfmbt1</name>
</gene>